<dbReference type="HOGENOM" id="CLU_072493_2_1_2"/>
<dbReference type="Proteomes" id="UP000019024">
    <property type="component" value="Chromosome"/>
</dbReference>
<dbReference type="KEGG" id="hlr:HALLA_13205"/>
<accession>W0JLY1</accession>
<dbReference type="GeneID" id="25145397"/>
<dbReference type="Pfam" id="PF01978">
    <property type="entry name" value="TrmB"/>
    <property type="match status" value="1"/>
</dbReference>
<dbReference type="InterPro" id="IPR036388">
    <property type="entry name" value="WH-like_DNA-bd_sf"/>
</dbReference>
<dbReference type="SUPFAM" id="SSF46785">
    <property type="entry name" value="Winged helix' DNA-binding domain"/>
    <property type="match status" value="1"/>
</dbReference>
<gene>
    <name evidence="3" type="ORF">HALLA_13205</name>
</gene>
<sequence>MSEGDDETELGDPVRTDDRTGPDDEGAAVEAFERLGLTGYEAKVFIALHRLGSGTARDVAEITDVPRSQVYSVAENLEARGLLEVHHASPIRYRPVRVEEARETLRERFEHEQERALEYVERVQEEMPAEETTEEIWTVRGSGRIDDRIVDLLSNAEDRIVFAVRLPALFDSSIESVLEDRATDGVSVTAISSAQRVRDRLEDRENLRVQEPREPRTEDERSGRIAVVDDDSVLLSVVDDDGSETAIWSVESLFASVLIQLIEANEETLERAA</sequence>
<dbReference type="AlphaFoldDB" id="W0JLY1"/>
<dbReference type="STRING" id="797299.HALLA_13205"/>
<protein>
    <submittedName>
        <fullName evidence="3">Transcriptional regulator</fullName>
    </submittedName>
</protein>
<dbReference type="RefSeq" id="WP_084568957.1">
    <property type="nucleotide sequence ID" value="NZ_CP007055.1"/>
</dbReference>
<dbReference type="Gene3D" id="1.10.10.10">
    <property type="entry name" value="Winged helix-like DNA-binding domain superfamily/Winged helix DNA-binding domain"/>
    <property type="match status" value="1"/>
</dbReference>
<evidence type="ECO:0000256" key="1">
    <source>
        <dbReference type="SAM" id="MobiDB-lite"/>
    </source>
</evidence>
<dbReference type="InterPro" id="IPR036390">
    <property type="entry name" value="WH_DNA-bd_sf"/>
</dbReference>
<feature type="region of interest" description="Disordered" evidence="1">
    <location>
        <begin position="1"/>
        <end position="26"/>
    </location>
</feature>
<dbReference type="PANTHER" id="PTHR34293:SF1">
    <property type="entry name" value="HTH-TYPE TRANSCRIPTIONAL REGULATOR TRMBL2"/>
    <property type="match status" value="1"/>
</dbReference>
<dbReference type="InterPro" id="IPR002831">
    <property type="entry name" value="Tscrpt_reg_TrmB_N"/>
</dbReference>
<organism evidence="3 4">
    <name type="scientific">Halostagnicola larsenii XH-48</name>
    <dbReference type="NCBI Taxonomy" id="797299"/>
    <lineage>
        <taxon>Archaea</taxon>
        <taxon>Methanobacteriati</taxon>
        <taxon>Methanobacteriota</taxon>
        <taxon>Stenosarchaea group</taxon>
        <taxon>Halobacteria</taxon>
        <taxon>Halobacteriales</taxon>
        <taxon>Natrialbaceae</taxon>
        <taxon>Halostagnicola</taxon>
    </lineage>
</organism>
<feature type="domain" description="Transcription regulator TrmB N-terminal" evidence="2">
    <location>
        <begin position="34"/>
        <end position="99"/>
    </location>
</feature>
<dbReference type="PANTHER" id="PTHR34293">
    <property type="entry name" value="HTH-TYPE TRANSCRIPTIONAL REGULATOR TRMBL2"/>
    <property type="match status" value="1"/>
</dbReference>
<feature type="compositionally biased region" description="Acidic residues" evidence="1">
    <location>
        <begin position="1"/>
        <end position="10"/>
    </location>
</feature>
<dbReference type="OrthoDB" id="30795at2157"/>
<evidence type="ECO:0000313" key="4">
    <source>
        <dbReference type="Proteomes" id="UP000019024"/>
    </source>
</evidence>
<evidence type="ECO:0000313" key="3">
    <source>
        <dbReference type="EMBL" id="AHF99608.1"/>
    </source>
</evidence>
<dbReference type="EMBL" id="CP007055">
    <property type="protein sequence ID" value="AHF99608.1"/>
    <property type="molecule type" value="Genomic_DNA"/>
</dbReference>
<dbReference type="eggNOG" id="arCOG02037">
    <property type="taxonomic scope" value="Archaea"/>
</dbReference>
<name>W0JLY1_9EURY</name>
<keyword evidence="4" id="KW-1185">Reference proteome</keyword>
<dbReference type="InterPro" id="IPR051797">
    <property type="entry name" value="TrmB-like"/>
</dbReference>
<reference evidence="3 4" key="1">
    <citation type="submission" date="2014-01" db="EMBL/GenBank/DDBJ databases">
        <authorList>
            <consortium name="DOE Joint Genome Institute"/>
            <person name="Anderson I."/>
            <person name="Huntemann M."/>
            <person name="Han J."/>
            <person name="Chen A."/>
            <person name="Kyrpides N."/>
            <person name="Mavromatis K."/>
            <person name="Markowitz V."/>
            <person name="Palaniappan K."/>
            <person name="Ivanova N."/>
            <person name="Schaumberg A."/>
            <person name="Pati A."/>
            <person name="Liolios K."/>
            <person name="Nordberg H.P."/>
            <person name="Cantor M.N."/>
            <person name="Hua S.X."/>
            <person name="Woyke T."/>
        </authorList>
    </citation>
    <scope>NUCLEOTIDE SEQUENCE [LARGE SCALE GENOMIC DNA]</scope>
    <source>
        <strain evidence="3 4">XH-48</strain>
    </source>
</reference>
<evidence type="ECO:0000259" key="2">
    <source>
        <dbReference type="Pfam" id="PF01978"/>
    </source>
</evidence>
<dbReference type="PATRIC" id="fig|797299.3.peg.1657"/>
<feature type="compositionally biased region" description="Basic and acidic residues" evidence="1">
    <location>
        <begin position="12"/>
        <end position="22"/>
    </location>
</feature>
<proteinExistence type="predicted"/>